<evidence type="ECO:0000256" key="6">
    <source>
        <dbReference type="ARBA" id="ARBA00059003"/>
    </source>
</evidence>
<evidence type="ECO:0000313" key="9">
    <source>
        <dbReference type="EMBL" id="CAD5209627.1"/>
    </source>
</evidence>
<dbReference type="InterPro" id="IPR023442">
    <property type="entry name" value="Ribosomal_eL24_CS"/>
</dbReference>
<evidence type="ECO:0000259" key="8">
    <source>
        <dbReference type="SMART" id="SM00746"/>
    </source>
</evidence>
<dbReference type="InterPro" id="IPR000988">
    <property type="entry name" value="Ribosomal_eL24-rel_N"/>
</dbReference>
<evidence type="ECO:0000313" key="12">
    <source>
        <dbReference type="WBParaSite" id="BXY_0889900.1"/>
    </source>
</evidence>
<evidence type="ECO:0000256" key="7">
    <source>
        <dbReference type="ARBA" id="ARBA00064137"/>
    </source>
</evidence>
<keyword evidence="3" id="KW-0690">Ribosome biogenesis</keyword>
<evidence type="ECO:0000256" key="3">
    <source>
        <dbReference type="ARBA" id="ARBA00022517"/>
    </source>
</evidence>
<organism evidence="10 12">
    <name type="scientific">Bursaphelenchus xylophilus</name>
    <name type="common">Pinewood nematode worm</name>
    <name type="synonym">Aphelenchoides xylophilus</name>
    <dbReference type="NCBI Taxonomy" id="6326"/>
    <lineage>
        <taxon>Eukaryota</taxon>
        <taxon>Metazoa</taxon>
        <taxon>Ecdysozoa</taxon>
        <taxon>Nematoda</taxon>
        <taxon>Chromadorea</taxon>
        <taxon>Rhabditida</taxon>
        <taxon>Tylenchina</taxon>
        <taxon>Tylenchomorpha</taxon>
        <taxon>Aphelenchoidea</taxon>
        <taxon>Aphelenchoididae</taxon>
        <taxon>Bursaphelenchus</taxon>
    </lineage>
</organism>
<evidence type="ECO:0000256" key="2">
    <source>
        <dbReference type="ARBA" id="ARBA00005647"/>
    </source>
</evidence>
<keyword evidence="11" id="KW-1185">Reference proteome</keyword>
<dbReference type="OrthoDB" id="10262490at2759"/>
<dbReference type="GO" id="GO:0042273">
    <property type="term" value="P:ribosomal large subunit biogenesis"/>
    <property type="evidence" value="ECO:0007669"/>
    <property type="project" value="TreeGrafter"/>
</dbReference>
<dbReference type="Proteomes" id="UP000582659">
    <property type="component" value="Unassembled WGS sequence"/>
</dbReference>
<evidence type="ECO:0000256" key="4">
    <source>
        <dbReference type="ARBA" id="ARBA00023242"/>
    </source>
</evidence>
<feature type="domain" description="TRASH" evidence="8">
    <location>
        <begin position="6"/>
        <end position="44"/>
    </location>
</feature>
<sequence length="161" mass="18876">MRLEKCYFCSSTVYPGHGVTFVRNDSTVFKFCRSKCNKLFKKKKNPRKLRWTKASRRLRGKELTDDSVLQLEKRRNEPTKYERGLWKDAINVMKETHDVKQKRYAHLITTSVKPGKQTTKANRLEQAKKKSYLLRSAAADEVCVQEEEIKEEEGEAEMELA</sequence>
<dbReference type="InterPro" id="IPR056366">
    <property type="entry name" value="Ribosomal_eL24"/>
</dbReference>
<evidence type="ECO:0000256" key="5">
    <source>
        <dbReference type="ARBA" id="ARBA00039784"/>
    </source>
</evidence>
<reference evidence="12" key="1">
    <citation type="submission" date="2016-11" db="UniProtKB">
        <authorList>
            <consortium name="WormBaseParasite"/>
        </authorList>
    </citation>
    <scope>IDENTIFICATION</scope>
</reference>
<comment type="function">
    <text evidence="6">Involved in the biogenesis of the 60S ribosomal subunit. Ensures the docking of NOG1 to pre-60S particles.</text>
</comment>
<dbReference type="Gene3D" id="2.30.170.20">
    <property type="entry name" value="Ribosomal protein L24e"/>
    <property type="match status" value="1"/>
</dbReference>
<evidence type="ECO:0000313" key="10">
    <source>
        <dbReference type="Proteomes" id="UP000095284"/>
    </source>
</evidence>
<keyword evidence="4" id="KW-0539">Nucleus</keyword>
<dbReference type="PANTHER" id="PTHR10792:SF8">
    <property type="entry name" value="RIBOSOME BIOGENESIS PROTEIN RLP24-RELATED"/>
    <property type="match status" value="1"/>
</dbReference>
<dbReference type="GO" id="GO:0003735">
    <property type="term" value="F:structural constituent of ribosome"/>
    <property type="evidence" value="ECO:0007669"/>
    <property type="project" value="InterPro"/>
</dbReference>
<comment type="subcellular location">
    <subcellularLocation>
        <location evidence="1">Nucleus</location>
    </subcellularLocation>
</comment>
<dbReference type="Pfam" id="PF01246">
    <property type="entry name" value="Ribosomal_L24e"/>
    <property type="match status" value="1"/>
</dbReference>
<dbReference type="Proteomes" id="UP000095284">
    <property type="component" value="Unplaced"/>
</dbReference>
<evidence type="ECO:0000256" key="1">
    <source>
        <dbReference type="ARBA" id="ARBA00004123"/>
    </source>
</evidence>
<dbReference type="InterPro" id="IPR038630">
    <property type="entry name" value="L24e/L24_sf"/>
</dbReference>
<protein>
    <recommendedName>
        <fullName evidence="5">Probable ribosome biogenesis protein RLP24</fullName>
    </recommendedName>
</protein>
<dbReference type="InterPro" id="IPR011017">
    <property type="entry name" value="TRASH_dom"/>
</dbReference>
<proteinExistence type="inferred from homology"/>
<reference evidence="9" key="2">
    <citation type="submission" date="2020-09" db="EMBL/GenBank/DDBJ databases">
        <authorList>
            <person name="Kikuchi T."/>
        </authorList>
    </citation>
    <scope>NUCLEOTIDE SEQUENCE</scope>
    <source>
        <strain evidence="9">Ka4C1</strain>
    </source>
</reference>
<dbReference type="EMBL" id="CAJFCV020000001">
    <property type="protein sequence ID" value="CAG9084845.1"/>
    <property type="molecule type" value="Genomic_DNA"/>
</dbReference>
<dbReference type="Proteomes" id="UP000659654">
    <property type="component" value="Unassembled WGS sequence"/>
</dbReference>
<evidence type="ECO:0000313" key="11">
    <source>
        <dbReference type="Proteomes" id="UP000659654"/>
    </source>
</evidence>
<accession>A0A1I7S7B0</accession>
<dbReference type="CDD" id="cd00472">
    <property type="entry name" value="Ribosomal_L24e_L24"/>
    <property type="match status" value="1"/>
</dbReference>
<comment type="subunit">
    <text evidence="7">Associated with nucleolar and cytoplasmic pre-60S particles. At the end of biogenesis it dissociates from cytoplasmic pre-60S particles and is likely to be exchanged for its ribosomal homologue, RPL24.</text>
</comment>
<gene>
    <name evidence="9" type="ORF">BXYJ_LOCUS1530</name>
</gene>
<dbReference type="PROSITE" id="PS01073">
    <property type="entry name" value="RIBOSOMAL_L24E"/>
    <property type="match status" value="1"/>
</dbReference>
<dbReference type="SUPFAM" id="SSF57716">
    <property type="entry name" value="Glucocorticoid receptor-like (DNA-binding domain)"/>
    <property type="match status" value="1"/>
</dbReference>
<dbReference type="SMART" id="SM00746">
    <property type="entry name" value="TRASH"/>
    <property type="match status" value="1"/>
</dbReference>
<comment type="similarity">
    <text evidence="2">Belongs to the eukaryotic ribosomal protein eL24 family.</text>
</comment>
<dbReference type="GO" id="GO:0005730">
    <property type="term" value="C:nucleolus"/>
    <property type="evidence" value="ECO:0007669"/>
    <property type="project" value="TreeGrafter"/>
</dbReference>
<dbReference type="AlphaFoldDB" id="A0A1I7S7B0"/>
<dbReference type="EMBL" id="CAJFDI010000001">
    <property type="protein sequence ID" value="CAD5209627.1"/>
    <property type="molecule type" value="Genomic_DNA"/>
</dbReference>
<dbReference type="FunFam" id="2.30.170.20:FF:000001">
    <property type="entry name" value="probable ribosome biogenesis protein RLP24"/>
    <property type="match status" value="1"/>
</dbReference>
<dbReference type="eggNOG" id="KOG1723">
    <property type="taxonomic scope" value="Eukaryota"/>
</dbReference>
<dbReference type="SMR" id="A0A1I7S7B0"/>
<dbReference type="PANTHER" id="PTHR10792">
    <property type="entry name" value="60S RIBOSOMAL PROTEIN L24"/>
    <property type="match status" value="1"/>
</dbReference>
<dbReference type="WBParaSite" id="BXY_0889900.1">
    <property type="protein sequence ID" value="BXY_0889900.1"/>
    <property type="gene ID" value="BXY_0889900"/>
</dbReference>
<name>A0A1I7S7B0_BURXY</name>